<gene>
    <name evidence="1" type="ORF">H4R21_002392</name>
</gene>
<evidence type="ECO:0000313" key="2">
    <source>
        <dbReference type="Proteomes" id="UP001140087"/>
    </source>
</evidence>
<protein>
    <submittedName>
        <fullName evidence="1">Uncharacterized protein</fullName>
    </submittedName>
</protein>
<organism evidence="1 2">
    <name type="scientific">Coemansia helicoidea</name>
    <dbReference type="NCBI Taxonomy" id="1286919"/>
    <lineage>
        <taxon>Eukaryota</taxon>
        <taxon>Fungi</taxon>
        <taxon>Fungi incertae sedis</taxon>
        <taxon>Zoopagomycota</taxon>
        <taxon>Kickxellomycotina</taxon>
        <taxon>Kickxellomycetes</taxon>
        <taxon>Kickxellales</taxon>
        <taxon>Kickxellaceae</taxon>
        <taxon>Coemansia</taxon>
    </lineage>
</organism>
<proteinExistence type="predicted"/>
<accession>A0ACC1L7X1</accession>
<comment type="caution">
    <text evidence="1">The sequence shown here is derived from an EMBL/GenBank/DDBJ whole genome shotgun (WGS) entry which is preliminary data.</text>
</comment>
<keyword evidence="2" id="KW-1185">Reference proteome</keyword>
<dbReference type="Proteomes" id="UP001140087">
    <property type="component" value="Unassembled WGS sequence"/>
</dbReference>
<dbReference type="EMBL" id="JANBUN010000610">
    <property type="protein sequence ID" value="KAJ2802509.1"/>
    <property type="molecule type" value="Genomic_DNA"/>
</dbReference>
<name>A0ACC1L7X1_9FUNG</name>
<evidence type="ECO:0000313" key="1">
    <source>
        <dbReference type="EMBL" id="KAJ2802509.1"/>
    </source>
</evidence>
<sequence>MSDYSSYASDQDVLLPAPAPGDGAATLACASPHHAASPAVAHINAIAAPPADVGPTGTLHQSIVVSTVTLVDQCPIYQVLPDDTVMKPVRQFHANDGSVFIEHVPGHCLVFVPNNAQLSQIISEARRVRKPKPRARPKTKSSKPTNSFIKYRNEKIAELKVQHPDISQTTISRLAGQFWHSESEEVKHSYRKRYLEEKRIYDLNKDKRPRLDGDSGADTPEAPLLGVPPVYTLGVAGGAMAPFQTGRRRSHTLPLGDFSRSGAGRRISQEFRKHLASMSGEAFRAAAAAAISADRTIDSSAPSDHSQLQPLHHSATFGFSFTPQPAAAGVATPPMWPDAAPSYVGPAYTGCEVPALTMPLNPSFPISDFAASAPAPASQAQLQGQHQHQHSGIAGIATPLSLDNAIPTSLPMLDTSALGTLSTDGVHADGMSAGYGAASAPSLVPGSVPWSFPSPYTLVSDLQAYAPGLPLQHQPYTQQ</sequence>
<reference evidence="1" key="1">
    <citation type="submission" date="2022-07" db="EMBL/GenBank/DDBJ databases">
        <title>Phylogenomic reconstructions and comparative analyses of Kickxellomycotina fungi.</title>
        <authorList>
            <person name="Reynolds N.K."/>
            <person name="Stajich J.E."/>
            <person name="Barry K."/>
            <person name="Grigoriev I.V."/>
            <person name="Crous P."/>
            <person name="Smith M.E."/>
        </authorList>
    </citation>
    <scope>NUCLEOTIDE SEQUENCE</scope>
    <source>
        <strain evidence="1">BCRC 34780</strain>
    </source>
</reference>